<dbReference type="GO" id="GO:0016020">
    <property type="term" value="C:membrane"/>
    <property type="evidence" value="ECO:0007669"/>
    <property type="project" value="UniProtKB-SubCell"/>
</dbReference>
<gene>
    <name evidence="6" type="ORF">L195_g054923</name>
</gene>
<evidence type="ECO:0000313" key="7">
    <source>
        <dbReference type="Proteomes" id="UP000236291"/>
    </source>
</evidence>
<dbReference type="PANTHER" id="PTHR23291">
    <property type="entry name" value="BAX INHIBITOR-RELATED"/>
    <property type="match status" value="1"/>
</dbReference>
<sequence length="124" mass="13804">MRNYQPFGKTDLESGGARPLYPMMLESPELRWSFIRKVYVIIAIQLLATIAVGAVVVTVRPISVFFATTGAGLALYIVLIFVPFITLCPLYSYYQKHPVNYILLAIFTLSLSFVIGLSCAFTSD</sequence>
<keyword evidence="2 5" id="KW-0812">Transmembrane</keyword>
<proteinExistence type="inferred from homology"/>
<dbReference type="Proteomes" id="UP000236291">
    <property type="component" value="Unassembled WGS sequence"/>
</dbReference>
<dbReference type="PANTHER" id="PTHR23291:SF31">
    <property type="entry name" value="PROTEIN LIFEGUARD 4"/>
    <property type="match status" value="1"/>
</dbReference>
<evidence type="ECO:0000256" key="4">
    <source>
        <dbReference type="ARBA" id="ARBA00023136"/>
    </source>
</evidence>
<keyword evidence="3 5" id="KW-1133">Transmembrane helix</keyword>
<evidence type="ECO:0000256" key="3">
    <source>
        <dbReference type="ARBA" id="ARBA00022989"/>
    </source>
</evidence>
<feature type="transmembrane region" description="Helical" evidence="5">
    <location>
        <begin position="101"/>
        <end position="123"/>
    </location>
</feature>
<dbReference type="STRING" id="57577.A0A2K3KIP6"/>
<accession>A0A2K3KIP6</accession>
<dbReference type="InterPro" id="IPR006214">
    <property type="entry name" value="Bax_inhibitor_1-related"/>
</dbReference>
<comment type="caution">
    <text evidence="6">The sequence shown here is derived from an EMBL/GenBank/DDBJ whole genome shotgun (WGS) entry which is preliminary data.</text>
</comment>
<keyword evidence="4 5" id="KW-0472">Membrane</keyword>
<dbReference type="EMBL" id="ASHM01097950">
    <property type="protein sequence ID" value="PNX66133.1"/>
    <property type="molecule type" value="Genomic_DNA"/>
</dbReference>
<reference evidence="6 7" key="1">
    <citation type="journal article" date="2014" name="Am. J. Bot.">
        <title>Genome assembly and annotation for red clover (Trifolium pratense; Fabaceae).</title>
        <authorList>
            <person name="Istvanek J."/>
            <person name="Jaros M."/>
            <person name="Krenek A."/>
            <person name="Repkova J."/>
        </authorList>
    </citation>
    <scope>NUCLEOTIDE SEQUENCE [LARGE SCALE GENOMIC DNA]</scope>
    <source>
        <strain evidence="7">cv. Tatra</strain>
        <tissue evidence="6">Young leaves</tissue>
    </source>
</reference>
<feature type="transmembrane region" description="Helical" evidence="5">
    <location>
        <begin position="71"/>
        <end position="94"/>
    </location>
</feature>
<dbReference type="Pfam" id="PF01027">
    <property type="entry name" value="Bax1-I"/>
    <property type="match status" value="1"/>
</dbReference>
<feature type="transmembrane region" description="Helical" evidence="5">
    <location>
        <begin position="38"/>
        <end position="59"/>
    </location>
</feature>
<name>A0A2K3KIP6_TRIPR</name>
<comment type="subcellular location">
    <subcellularLocation>
        <location evidence="1">Membrane</location>
        <topology evidence="1">Multi-pass membrane protein</topology>
    </subcellularLocation>
</comment>
<dbReference type="ExpressionAtlas" id="A0A2K3KIP6">
    <property type="expression patterns" value="baseline"/>
</dbReference>
<evidence type="ECO:0000256" key="2">
    <source>
        <dbReference type="ARBA" id="ARBA00022692"/>
    </source>
</evidence>
<evidence type="ECO:0000256" key="5">
    <source>
        <dbReference type="RuleBase" id="RU004379"/>
    </source>
</evidence>
<comment type="caution">
    <text evidence="5">Lacks conserved residue(s) required for the propagation of feature annotation.</text>
</comment>
<organism evidence="6 7">
    <name type="scientific">Trifolium pratense</name>
    <name type="common">Red clover</name>
    <dbReference type="NCBI Taxonomy" id="57577"/>
    <lineage>
        <taxon>Eukaryota</taxon>
        <taxon>Viridiplantae</taxon>
        <taxon>Streptophyta</taxon>
        <taxon>Embryophyta</taxon>
        <taxon>Tracheophyta</taxon>
        <taxon>Spermatophyta</taxon>
        <taxon>Magnoliopsida</taxon>
        <taxon>eudicotyledons</taxon>
        <taxon>Gunneridae</taxon>
        <taxon>Pentapetalae</taxon>
        <taxon>rosids</taxon>
        <taxon>fabids</taxon>
        <taxon>Fabales</taxon>
        <taxon>Fabaceae</taxon>
        <taxon>Papilionoideae</taxon>
        <taxon>50 kb inversion clade</taxon>
        <taxon>NPAAA clade</taxon>
        <taxon>Hologalegina</taxon>
        <taxon>IRL clade</taxon>
        <taxon>Trifolieae</taxon>
        <taxon>Trifolium</taxon>
    </lineage>
</organism>
<dbReference type="AlphaFoldDB" id="A0A2K3KIP6"/>
<reference evidence="6 7" key="2">
    <citation type="journal article" date="2017" name="Front. Plant Sci.">
        <title>Gene Classification and Mining of Molecular Markers Useful in Red Clover (Trifolium pratense) Breeding.</title>
        <authorList>
            <person name="Istvanek J."/>
            <person name="Dluhosova J."/>
            <person name="Dluhos P."/>
            <person name="Patkova L."/>
            <person name="Nedelnik J."/>
            <person name="Repkova J."/>
        </authorList>
    </citation>
    <scope>NUCLEOTIDE SEQUENCE [LARGE SCALE GENOMIC DNA]</scope>
    <source>
        <strain evidence="7">cv. Tatra</strain>
        <tissue evidence="6">Young leaves</tissue>
    </source>
</reference>
<evidence type="ECO:0000313" key="6">
    <source>
        <dbReference type="EMBL" id="PNX66133.1"/>
    </source>
</evidence>
<comment type="similarity">
    <text evidence="5">Belongs to the BI1 family.</text>
</comment>
<evidence type="ECO:0000256" key="1">
    <source>
        <dbReference type="ARBA" id="ARBA00004141"/>
    </source>
</evidence>
<protein>
    <submittedName>
        <fullName evidence="6">Bi1-like protein</fullName>
    </submittedName>
</protein>